<dbReference type="Ensembl" id="ENSFALT00000035289.1">
    <property type="protein sequence ID" value="ENSFALP00000020984.1"/>
    <property type="gene ID" value="ENSFALG00000027560.1"/>
</dbReference>
<evidence type="ECO:0000313" key="2">
    <source>
        <dbReference type="Proteomes" id="UP000016665"/>
    </source>
</evidence>
<reference evidence="1" key="2">
    <citation type="submission" date="2025-09" db="UniProtKB">
        <authorList>
            <consortium name="Ensembl"/>
        </authorList>
    </citation>
    <scope>IDENTIFICATION</scope>
</reference>
<organism evidence="1 2">
    <name type="scientific">Ficedula albicollis</name>
    <name type="common">Collared flycatcher</name>
    <name type="synonym">Muscicapa albicollis</name>
    <dbReference type="NCBI Taxonomy" id="59894"/>
    <lineage>
        <taxon>Eukaryota</taxon>
        <taxon>Metazoa</taxon>
        <taxon>Chordata</taxon>
        <taxon>Craniata</taxon>
        <taxon>Vertebrata</taxon>
        <taxon>Euteleostomi</taxon>
        <taxon>Archelosauria</taxon>
        <taxon>Archosauria</taxon>
        <taxon>Dinosauria</taxon>
        <taxon>Saurischia</taxon>
        <taxon>Theropoda</taxon>
        <taxon>Coelurosauria</taxon>
        <taxon>Aves</taxon>
        <taxon>Neognathae</taxon>
        <taxon>Neoaves</taxon>
        <taxon>Telluraves</taxon>
        <taxon>Australaves</taxon>
        <taxon>Passeriformes</taxon>
        <taxon>Muscicapidae</taxon>
        <taxon>Ficedula</taxon>
    </lineage>
</organism>
<sequence>SEPACPCSARTDHGSPGLCPTGVTGDHPTPILPWGMELQKSTKVFPHSGQSQGFPYWCLRWSELRLKSFPQSGQRKGLSSGLSPVWLCWWFLRSDLSLKLFPHSMQGFSPVWITWCWSRPEMSLKPFPHSPHS</sequence>
<dbReference type="Proteomes" id="UP000016665">
    <property type="component" value="Unplaced"/>
</dbReference>
<keyword evidence="2" id="KW-1185">Reference proteome</keyword>
<dbReference type="AlphaFoldDB" id="A0A803VE28"/>
<proteinExistence type="predicted"/>
<name>A0A803VE28_FICAL</name>
<reference evidence="1" key="1">
    <citation type="submission" date="2025-08" db="UniProtKB">
        <authorList>
            <consortium name="Ensembl"/>
        </authorList>
    </citation>
    <scope>IDENTIFICATION</scope>
</reference>
<evidence type="ECO:0000313" key="1">
    <source>
        <dbReference type="Ensembl" id="ENSFALP00000020984.1"/>
    </source>
</evidence>
<protein>
    <submittedName>
        <fullName evidence="1">Uncharacterized protein</fullName>
    </submittedName>
</protein>
<accession>A0A803VE28</accession>
<dbReference type="GeneTree" id="ENSGT01040000244128"/>